<protein>
    <submittedName>
        <fullName evidence="2">Uncharacterized protein</fullName>
    </submittedName>
</protein>
<name>A0A6V7Q1J7_ANACO</name>
<feature type="region of interest" description="Disordered" evidence="1">
    <location>
        <begin position="91"/>
        <end position="119"/>
    </location>
</feature>
<reference evidence="2" key="1">
    <citation type="submission" date="2020-07" db="EMBL/GenBank/DDBJ databases">
        <authorList>
            <person name="Lin J."/>
        </authorList>
    </citation>
    <scope>NUCLEOTIDE SEQUENCE</scope>
</reference>
<dbReference type="EMBL" id="LR862131">
    <property type="protein sequence ID" value="CAD1836775.1"/>
    <property type="molecule type" value="Genomic_DNA"/>
</dbReference>
<dbReference type="AlphaFoldDB" id="A0A6V7Q1J7"/>
<accession>A0A6V7Q1J7</accession>
<proteinExistence type="predicted"/>
<gene>
    <name evidence="2" type="ORF">CB5_LOCUS19986</name>
</gene>
<sequence>MRPHEEAAPRSNKQRRLLHCIDSGNDPEIVADFNPAMLCSSPRGAEQLYAFERSMAASIVAVGRGSNGYDLASPLAYLSKCPLNIELDNKVGAEKASPRPPPPKNSAPSTGGLPRSGNEAPPMGWGFRLFTYFPSYPSSEYPDLGELDWEYQLHV</sequence>
<organism evidence="2">
    <name type="scientific">Ananas comosus var. bracteatus</name>
    <name type="common">red pineapple</name>
    <dbReference type="NCBI Taxonomy" id="296719"/>
    <lineage>
        <taxon>Eukaryota</taxon>
        <taxon>Viridiplantae</taxon>
        <taxon>Streptophyta</taxon>
        <taxon>Embryophyta</taxon>
        <taxon>Tracheophyta</taxon>
        <taxon>Spermatophyta</taxon>
        <taxon>Magnoliopsida</taxon>
        <taxon>Liliopsida</taxon>
        <taxon>Poales</taxon>
        <taxon>Bromeliaceae</taxon>
        <taxon>Bromelioideae</taxon>
        <taxon>Ananas</taxon>
    </lineage>
</organism>
<evidence type="ECO:0000256" key="1">
    <source>
        <dbReference type="SAM" id="MobiDB-lite"/>
    </source>
</evidence>
<evidence type="ECO:0000313" key="2">
    <source>
        <dbReference type="EMBL" id="CAD1836775.1"/>
    </source>
</evidence>